<dbReference type="WBParaSite" id="SCUD_0000141801-mRNA-1">
    <property type="protein sequence ID" value="SCUD_0000141801-mRNA-1"/>
    <property type="gene ID" value="SCUD_0000141801"/>
</dbReference>
<dbReference type="EMBL" id="UZAK01001138">
    <property type="protein sequence ID" value="VDO67556.1"/>
    <property type="molecule type" value="Genomic_DNA"/>
</dbReference>
<reference evidence="3" key="1">
    <citation type="submission" date="2016-06" db="UniProtKB">
        <authorList>
            <consortium name="WormBaseParasite"/>
        </authorList>
    </citation>
    <scope>IDENTIFICATION</scope>
</reference>
<evidence type="ECO:0000313" key="1">
    <source>
        <dbReference type="EMBL" id="VDO67556.1"/>
    </source>
</evidence>
<proteinExistence type="predicted"/>
<name>A0A183JFF1_9TREM</name>
<evidence type="ECO:0000313" key="2">
    <source>
        <dbReference type="Proteomes" id="UP000279833"/>
    </source>
</evidence>
<reference evidence="1 2" key="2">
    <citation type="submission" date="2018-11" db="EMBL/GenBank/DDBJ databases">
        <authorList>
            <consortium name="Pathogen Informatics"/>
        </authorList>
    </citation>
    <scope>NUCLEOTIDE SEQUENCE [LARGE SCALE GENOMIC DNA]</scope>
    <source>
        <strain evidence="1">Dakar</strain>
        <strain evidence="2">Dakar, Senegal</strain>
    </source>
</reference>
<dbReference type="AlphaFoldDB" id="A0A183JFF1"/>
<gene>
    <name evidence="1" type="ORF">SCUD_LOCUS1419</name>
</gene>
<evidence type="ECO:0000313" key="3">
    <source>
        <dbReference type="WBParaSite" id="SCUD_0000141801-mRNA-1"/>
    </source>
</evidence>
<dbReference type="Proteomes" id="UP000279833">
    <property type="component" value="Unassembled WGS sequence"/>
</dbReference>
<accession>A0A183JFF1</accession>
<keyword evidence="2" id="KW-1185">Reference proteome</keyword>
<organism evidence="3">
    <name type="scientific">Schistosoma curassoni</name>
    <dbReference type="NCBI Taxonomy" id="6186"/>
    <lineage>
        <taxon>Eukaryota</taxon>
        <taxon>Metazoa</taxon>
        <taxon>Spiralia</taxon>
        <taxon>Lophotrochozoa</taxon>
        <taxon>Platyhelminthes</taxon>
        <taxon>Trematoda</taxon>
        <taxon>Digenea</taxon>
        <taxon>Strigeidida</taxon>
        <taxon>Schistosomatoidea</taxon>
        <taxon>Schistosomatidae</taxon>
        <taxon>Schistosoma</taxon>
    </lineage>
</organism>
<protein>
    <submittedName>
        <fullName evidence="3">Transposase</fullName>
    </submittedName>
</protein>
<sequence>MKGKLLNESKLTSTPSSEIIDVDSNEQNISKAINTVKYTHAEGRDGILYSMLKSESDDPYVVLLKLFAISTECYLFTYKNKRRFQA</sequence>